<evidence type="ECO:0000313" key="4">
    <source>
        <dbReference type="EMBL" id="MCS0660504.1"/>
    </source>
</evidence>
<dbReference type="Proteomes" id="UP001204621">
    <property type="component" value="Unassembled WGS sequence"/>
</dbReference>
<evidence type="ECO:0000256" key="2">
    <source>
        <dbReference type="PROSITE-ProRule" id="PRU00110"/>
    </source>
</evidence>
<dbReference type="Gene3D" id="1.20.120.160">
    <property type="entry name" value="HPT domain"/>
    <property type="match status" value="1"/>
</dbReference>
<dbReference type="InterPro" id="IPR008207">
    <property type="entry name" value="Sig_transdc_His_kin_Hpt_dom"/>
</dbReference>
<organism evidence="4 5">
    <name type="scientific">Massilia terrae</name>
    <dbReference type="NCBI Taxonomy" id="1811224"/>
    <lineage>
        <taxon>Bacteria</taxon>
        <taxon>Pseudomonadati</taxon>
        <taxon>Pseudomonadota</taxon>
        <taxon>Betaproteobacteria</taxon>
        <taxon>Burkholderiales</taxon>
        <taxon>Oxalobacteraceae</taxon>
        <taxon>Telluria group</taxon>
        <taxon>Massilia</taxon>
    </lineage>
</organism>
<sequence length="128" mass="13570">MSLHYHLIDPAVLMNAAGDDEAGFAELLAMFVRIVPDMARQLRDAVEQARGADVAQHAHSLKSCMSLVGAFDCGARLEQLERAARGGTPEAAAGFDELHELILAVLAEALGCYAATTRIPGLVTPDIV</sequence>
<dbReference type="InterPro" id="IPR036641">
    <property type="entry name" value="HPT_dom_sf"/>
</dbReference>
<dbReference type="PROSITE" id="PS50894">
    <property type="entry name" value="HPT"/>
    <property type="match status" value="1"/>
</dbReference>
<keyword evidence="1" id="KW-0902">Two-component regulatory system</keyword>
<dbReference type="EMBL" id="JANUGU010000008">
    <property type="protein sequence ID" value="MCS0660504.1"/>
    <property type="molecule type" value="Genomic_DNA"/>
</dbReference>
<evidence type="ECO:0000313" key="5">
    <source>
        <dbReference type="Proteomes" id="UP001204621"/>
    </source>
</evidence>
<keyword evidence="2" id="KW-0597">Phosphoprotein</keyword>
<name>A0ABT2D2P5_9BURK</name>
<dbReference type="SUPFAM" id="SSF47226">
    <property type="entry name" value="Histidine-containing phosphotransfer domain, HPT domain"/>
    <property type="match status" value="1"/>
</dbReference>
<dbReference type="Pfam" id="PF01627">
    <property type="entry name" value="Hpt"/>
    <property type="match status" value="1"/>
</dbReference>
<proteinExistence type="predicted"/>
<keyword evidence="5" id="KW-1185">Reference proteome</keyword>
<feature type="modified residue" description="Phosphohistidine" evidence="2">
    <location>
        <position position="59"/>
    </location>
</feature>
<reference evidence="4 5" key="1">
    <citation type="submission" date="2022-08" db="EMBL/GenBank/DDBJ databases">
        <title>Reclassification of Massilia species as members of the genera Telluria, Duganella, Pseudoduganella, Mokoshia gen. nov. and Zemynaea gen. nov. using orthogonal and non-orthogonal genome-based approaches.</title>
        <authorList>
            <person name="Bowman J.P."/>
        </authorList>
    </citation>
    <scope>NUCLEOTIDE SEQUENCE [LARGE SCALE GENOMIC DNA]</scope>
    <source>
        <strain evidence="4 5">JCM 31606</strain>
    </source>
</reference>
<protein>
    <submittedName>
        <fullName evidence="4">Hpt domain-containing protein</fullName>
    </submittedName>
</protein>
<feature type="domain" description="HPt" evidence="3">
    <location>
        <begin position="20"/>
        <end position="116"/>
    </location>
</feature>
<comment type="caution">
    <text evidence="4">The sequence shown here is derived from an EMBL/GenBank/DDBJ whole genome shotgun (WGS) entry which is preliminary data.</text>
</comment>
<dbReference type="RefSeq" id="WP_258813689.1">
    <property type="nucleotide sequence ID" value="NZ_JANUGU010000008.1"/>
</dbReference>
<evidence type="ECO:0000259" key="3">
    <source>
        <dbReference type="PROSITE" id="PS50894"/>
    </source>
</evidence>
<accession>A0ABT2D2P5</accession>
<evidence type="ECO:0000256" key="1">
    <source>
        <dbReference type="ARBA" id="ARBA00023012"/>
    </source>
</evidence>
<gene>
    <name evidence="4" type="ORF">NX778_20730</name>
</gene>